<protein>
    <submittedName>
        <fullName evidence="1">Unannotated protein</fullName>
    </submittedName>
</protein>
<dbReference type="AlphaFoldDB" id="A0A6J7QFX6"/>
<evidence type="ECO:0000313" key="1">
    <source>
        <dbReference type="EMBL" id="CAB5016557.1"/>
    </source>
</evidence>
<proteinExistence type="predicted"/>
<sequence>MSVPTEALPLGTALADAALEALALALEVGAGVEPAEQAASATAAVTDAAAADSRVIRM</sequence>
<name>A0A6J7QFX6_9ZZZZ</name>
<reference evidence="1" key="1">
    <citation type="submission" date="2020-05" db="EMBL/GenBank/DDBJ databases">
        <authorList>
            <person name="Chiriac C."/>
            <person name="Salcher M."/>
            <person name="Ghai R."/>
            <person name="Kavagutti S V."/>
        </authorList>
    </citation>
    <scope>NUCLEOTIDE SEQUENCE</scope>
</reference>
<dbReference type="EMBL" id="CAFBOZ010000234">
    <property type="protein sequence ID" value="CAB5016557.1"/>
    <property type="molecule type" value="Genomic_DNA"/>
</dbReference>
<gene>
    <name evidence="1" type="ORF">UFOPK3992_01488</name>
</gene>
<organism evidence="1">
    <name type="scientific">freshwater metagenome</name>
    <dbReference type="NCBI Taxonomy" id="449393"/>
    <lineage>
        <taxon>unclassified sequences</taxon>
        <taxon>metagenomes</taxon>
        <taxon>ecological metagenomes</taxon>
    </lineage>
</organism>
<accession>A0A6J7QFX6</accession>